<proteinExistence type="predicted"/>
<name>G7NJ33_MACMU</name>
<keyword evidence="2" id="KW-0812">Transmembrane</keyword>
<reference evidence="3" key="1">
    <citation type="journal article" date="2011" name="Nat. Biotechnol.">
        <title>Genome sequencing and comparison of two nonhuman primate animal models, the cynomolgus and Chinese rhesus macaques.</title>
        <authorList>
            <person name="Yan G."/>
            <person name="Zhang G."/>
            <person name="Fang X."/>
            <person name="Zhang Y."/>
            <person name="Li C."/>
            <person name="Ling F."/>
            <person name="Cooper D.N."/>
            <person name="Li Q."/>
            <person name="Li Y."/>
            <person name="van Gool A.J."/>
            <person name="Du H."/>
            <person name="Chen J."/>
            <person name="Chen R."/>
            <person name="Zhang P."/>
            <person name="Huang Z."/>
            <person name="Thompson J.R."/>
            <person name="Meng Y."/>
            <person name="Bai Y."/>
            <person name="Wang J."/>
            <person name="Zhuo M."/>
            <person name="Wang T."/>
            <person name="Huang Y."/>
            <person name="Wei L."/>
            <person name="Li J."/>
            <person name="Wang Z."/>
            <person name="Hu H."/>
            <person name="Yang P."/>
            <person name="Le L."/>
            <person name="Stenson P.D."/>
            <person name="Li B."/>
            <person name="Liu X."/>
            <person name="Ball E.V."/>
            <person name="An N."/>
            <person name="Huang Q."/>
            <person name="Zhang Y."/>
            <person name="Fan W."/>
            <person name="Zhang X."/>
            <person name="Li Y."/>
            <person name="Wang W."/>
            <person name="Katze M.G."/>
            <person name="Su B."/>
            <person name="Nielsen R."/>
            <person name="Yang H."/>
            <person name="Wang J."/>
            <person name="Wang X."/>
            <person name="Wang J."/>
        </authorList>
    </citation>
    <scope>NUCLEOTIDE SEQUENCE [LARGE SCALE GENOMIC DNA]</scope>
    <source>
        <strain evidence="3">CR-5</strain>
    </source>
</reference>
<dbReference type="GO" id="GO:0005886">
    <property type="term" value="C:plasma membrane"/>
    <property type="evidence" value="ECO:0007669"/>
    <property type="project" value="InterPro"/>
</dbReference>
<dbReference type="AlphaFoldDB" id="G7NJ33"/>
<evidence type="ECO:0000313" key="3">
    <source>
        <dbReference type="EMBL" id="EHH24594.1"/>
    </source>
</evidence>
<feature type="non-terminal residue" evidence="3">
    <location>
        <position position="1"/>
    </location>
</feature>
<feature type="transmembrane region" description="Helical" evidence="2">
    <location>
        <begin position="30"/>
        <end position="49"/>
    </location>
</feature>
<feature type="non-terminal residue" evidence="3">
    <location>
        <position position="122"/>
    </location>
</feature>
<keyword evidence="2" id="KW-0472">Membrane</keyword>
<dbReference type="PANTHER" id="PTHR15511">
    <property type="entry name" value="TUMOR NECROSIS FACTOR RECEPTOR SUPERFAMILY MEMBER 13B"/>
    <property type="match status" value="1"/>
</dbReference>
<feature type="region of interest" description="Disordered" evidence="1">
    <location>
        <begin position="100"/>
        <end position="122"/>
    </location>
</feature>
<gene>
    <name evidence="3" type="ORF">EGK_08273</name>
</gene>
<dbReference type="EMBL" id="CM001268">
    <property type="protein sequence ID" value="EHH24594.1"/>
    <property type="molecule type" value="Genomic_DNA"/>
</dbReference>
<sequence length="122" mass="13121">ALRRGVSRCLAALLGLKLRADQLALVYSTLGLCLCAVLCCFLVTVVCFLKKRRGPCSCQPRSRPCQSPAKSSQDHEMKADSPVGTSPKPVETCSFCFPEHSTPTQESAVIPGTLNPVGDGRW</sequence>
<dbReference type="Proteomes" id="UP000013456">
    <property type="component" value="Chromosome 16"/>
</dbReference>
<feature type="region of interest" description="Disordered" evidence="1">
    <location>
        <begin position="54"/>
        <end position="88"/>
    </location>
</feature>
<keyword evidence="2" id="KW-1133">Transmembrane helix</keyword>
<evidence type="ECO:0000256" key="1">
    <source>
        <dbReference type="SAM" id="MobiDB-lite"/>
    </source>
</evidence>
<organism evidence="3">
    <name type="scientific">Macaca mulatta</name>
    <name type="common">Rhesus macaque</name>
    <dbReference type="NCBI Taxonomy" id="9544"/>
    <lineage>
        <taxon>Eukaryota</taxon>
        <taxon>Metazoa</taxon>
        <taxon>Chordata</taxon>
        <taxon>Craniata</taxon>
        <taxon>Vertebrata</taxon>
        <taxon>Euteleostomi</taxon>
        <taxon>Mammalia</taxon>
        <taxon>Eutheria</taxon>
        <taxon>Euarchontoglires</taxon>
        <taxon>Primates</taxon>
        <taxon>Haplorrhini</taxon>
        <taxon>Catarrhini</taxon>
        <taxon>Cercopithecidae</taxon>
        <taxon>Cercopithecinae</taxon>
        <taxon>Macaca</taxon>
    </lineage>
</organism>
<evidence type="ECO:0000256" key="2">
    <source>
        <dbReference type="SAM" id="Phobius"/>
    </source>
</evidence>
<accession>G7NJ33</accession>
<dbReference type="InterPro" id="IPR022317">
    <property type="entry name" value="TNFR_13B"/>
</dbReference>
<protein>
    <submittedName>
        <fullName evidence="3">Uncharacterized protein</fullName>
    </submittedName>
</protein>
<dbReference type="PANTHER" id="PTHR15511:SF2">
    <property type="entry name" value="TUMOR NECROSIS FACTOR RECEPTOR SUPERFAMILY MEMBER 13B"/>
    <property type="match status" value="1"/>
</dbReference>